<dbReference type="PANTHER" id="PTHR10000:SF8">
    <property type="entry name" value="HAD SUPERFAMILY HYDROLASE-LIKE, TYPE 3"/>
    <property type="match status" value="1"/>
</dbReference>
<gene>
    <name evidence="1" type="ORF">C4B25_01805</name>
</gene>
<dbReference type="SFLD" id="SFLDG01140">
    <property type="entry name" value="C2.B:_Phosphomannomutase_and_P"/>
    <property type="match status" value="1"/>
</dbReference>
<comment type="caution">
    <text evidence="1">The sequence shown here is derived from an EMBL/GenBank/DDBJ whole genome shotgun (WGS) entry which is preliminary data.</text>
</comment>
<dbReference type="Pfam" id="PF08282">
    <property type="entry name" value="Hydrolase_3"/>
    <property type="match status" value="1"/>
</dbReference>
<dbReference type="NCBIfam" id="TIGR01484">
    <property type="entry name" value="HAD-SF-IIB"/>
    <property type="match status" value="1"/>
</dbReference>
<dbReference type="EMBL" id="PSZP01000009">
    <property type="protein sequence ID" value="TCG11301.1"/>
    <property type="molecule type" value="Genomic_DNA"/>
</dbReference>
<dbReference type="OrthoDB" id="388395at2"/>
<evidence type="ECO:0000313" key="1">
    <source>
        <dbReference type="EMBL" id="TCG11301.1"/>
    </source>
</evidence>
<dbReference type="Gene3D" id="3.30.1240.10">
    <property type="match status" value="1"/>
</dbReference>
<dbReference type="InterPro" id="IPR036412">
    <property type="entry name" value="HAD-like_sf"/>
</dbReference>
<dbReference type="InterPro" id="IPR023214">
    <property type="entry name" value="HAD_sf"/>
</dbReference>
<dbReference type="Gene3D" id="3.40.50.1000">
    <property type="entry name" value="HAD superfamily/HAD-like"/>
    <property type="match status" value="1"/>
</dbReference>
<dbReference type="Proteomes" id="UP000291072">
    <property type="component" value="Unassembled WGS sequence"/>
</dbReference>
<dbReference type="GO" id="GO:0000287">
    <property type="term" value="F:magnesium ion binding"/>
    <property type="evidence" value="ECO:0007669"/>
    <property type="project" value="TreeGrafter"/>
</dbReference>
<accession>A0A4R0XWE8</accession>
<evidence type="ECO:0008006" key="3">
    <source>
        <dbReference type="Google" id="ProtNLM"/>
    </source>
</evidence>
<dbReference type="GO" id="GO:0005829">
    <property type="term" value="C:cytosol"/>
    <property type="evidence" value="ECO:0007669"/>
    <property type="project" value="TreeGrafter"/>
</dbReference>
<dbReference type="PROSITE" id="PS01228">
    <property type="entry name" value="COF_1"/>
    <property type="match status" value="1"/>
</dbReference>
<organism evidence="1 2">
    <name type="scientific">Mycoplasma todarodis</name>
    <dbReference type="NCBI Taxonomy" id="1937191"/>
    <lineage>
        <taxon>Bacteria</taxon>
        <taxon>Bacillati</taxon>
        <taxon>Mycoplasmatota</taxon>
        <taxon>Mollicutes</taxon>
        <taxon>Mycoplasmataceae</taxon>
        <taxon>Mycoplasma</taxon>
    </lineage>
</organism>
<dbReference type="InterPro" id="IPR000150">
    <property type="entry name" value="Cof"/>
</dbReference>
<dbReference type="SFLD" id="SFLDS00003">
    <property type="entry name" value="Haloacid_Dehalogenase"/>
    <property type="match status" value="1"/>
</dbReference>
<dbReference type="AlphaFoldDB" id="A0A4R0XWE8"/>
<dbReference type="RefSeq" id="WP_131613353.1">
    <property type="nucleotide sequence ID" value="NZ_PSZP01000009.1"/>
</dbReference>
<sequence>MKNQKIKNINYAYFDLDGTLLTKDKKITELNLKALEIMRNNDIKIGIATGRPQMMIKHIINQVNPELPIISVNGGVVATKDEIIYNQSFTVEETHNIYTWLVEEKIDFLAYTKDEMYYNNVSDTKWFTRVKNSLKEMKESERWELISNTLSINTRISKFLILSENIDSSIRKKIDGFFSTIPNSYLGDPLPVVIDVMPKGISKGDALTSLDKQGVIDINKTMVFGDAPNDISMFKVAGTTVAVPNSHESLMKIADINLIDDTEDYIYNFIKSL</sequence>
<reference evidence="1 2" key="1">
    <citation type="submission" date="2018-02" db="EMBL/GenBank/DDBJ databases">
        <title>Mycoplasma marinum and Mycoplasma todarodis sp. nov., moderately halophilic and psychrotolerant mycoplasmas isolated from cephalopods.</title>
        <authorList>
            <person name="Viver T."/>
        </authorList>
    </citation>
    <scope>NUCLEOTIDE SEQUENCE [LARGE SCALE GENOMIC DNA]</scope>
    <source>
        <strain evidence="1 2">5H</strain>
    </source>
</reference>
<dbReference type="GO" id="GO:0016791">
    <property type="term" value="F:phosphatase activity"/>
    <property type="evidence" value="ECO:0007669"/>
    <property type="project" value="TreeGrafter"/>
</dbReference>
<dbReference type="PANTHER" id="PTHR10000">
    <property type="entry name" value="PHOSPHOSERINE PHOSPHATASE"/>
    <property type="match status" value="1"/>
</dbReference>
<proteinExistence type="predicted"/>
<dbReference type="NCBIfam" id="TIGR00099">
    <property type="entry name" value="Cof-subfamily"/>
    <property type="match status" value="1"/>
</dbReference>
<dbReference type="SUPFAM" id="SSF56784">
    <property type="entry name" value="HAD-like"/>
    <property type="match status" value="1"/>
</dbReference>
<evidence type="ECO:0000313" key="2">
    <source>
        <dbReference type="Proteomes" id="UP000291072"/>
    </source>
</evidence>
<name>A0A4R0XWE8_9MOLU</name>
<dbReference type="InterPro" id="IPR006379">
    <property type="entry name" value="HAD-SF_hydro_IIB"/>
</dbReference>
<protein>
    <recommendedName>
        <fullName evidence="3">Cof-type HAD-IIB family hydrolase</fullName>
    </recommendedName>
</protein>
<keyword evidence="2" id="KW-1185">Reference proteome</keyword>